<evidence type="ECO:0000259" key="7">
    <source>
        <dbReference type="Pfam" id="PF00155"/>
    </source>
</evidence>
<dbReference type="InterPro" id="IPR015421">
    <property type="entry name" value="PyrdxlP-dep_Trfase_major"/>
</dbReference>
<keyword evidence="5" id="KW-0663">Pyridoxal phosphate</keyword>
<keyword evidence="3 8" id="KW-0032">Aminotransferase</keyword>
<evidence type="ECO:0000313" key="9">
    <source>
        <dbReference type="Proteomes" id="UP000593892"/>
    </source>
</evidence>
<sequence length="390" mass="43157">MFSGRTPASLSPNRLTRALAELKAAGAPILDLTVSNPTREGIAYPREEILAALQDARSLTYEPTARGLLEAREAIAEWHAGQGATADPGSLILAGSTSEAYGWLFKLLCEPGDAVLVPRPSYPLFECLAELDSVRVVQYPLVEELAWGLDLSELDRLVRPETRAIILVNPNNPTGTYIKHDIWLRLQEFAAYRSLAIISDEVFFDYAWRADPRRVSSLQGPHLALTFTLSGLSKISGLPQMKLGWIHVAGPGQLRSEALERLEWIADSYLPVSAPIQHAAARWLELTPQIQHSIRTRTAENLASLQAAVSAGSSCRVRTPEGGWCAMLEVPRIHSDEEWALMLLENHSIWLQPGYFYDFQREGFLVASLLPDPDAFQIALQRLTGILGPY</sequence>
<name>A0A7S7SKS4_PALFE</name>
<protein>
    <recommendedName>
        <fullName evidence="6">alanine transaminase</fullName>
        <ecNumber evidence="6">2.6.1.2</ecNumber>
    </recommendedName>
</protein>
<dbReference type="GO" id="GO:0030170">
    <property type="term" value="F:pyridoxal phosphate binding"/>
    <property type="evidence" value="ECO:0007669"/>
    <property type="project" value="InterPro"/>
</dbReference>
<evidence type="ECO:0000313" key="8">
    <source>
        <dbReference type="EMBL" id="QOY87340.1"/>
    </source>
</evidence>
<proteinExistence type="inferred from homology"/>
<gene>
    <name evidence="8" type="ORF">IRI77_32015</name>
</gene>
<evidence type="ECO:0000256" key="3">
    <source>
        <dbReference type="ARBA" id="ARBA00022576"/>
    </source>
</evidence>
<feature type="domain" description="Aminotransferase class I/classII large" evidence="7">
    <location>
        <begin position="29"/>
        <end position="363"/>
    </location>
</feature>
<organism evidence="8 9">
    <name type="scientific">Paludibaculum fermentans</name>
    <dbReference type="NCBI Taxonomy" id="1473598"/>
    <lineage>
        <taxon>Bacteria</taxon>
        <taxon>Pseudomonadati</taxon>
        <taxon>Acidobacteriota</taxon>
        <taxon>Terriglobia</taxon>
        <taxon>Bryobacterales</taxon>
        <taxon>Bryobacteraceae</taxon>
        <taxon>Paludibaculum</taxon>
    </lineage>
</organism>
<dbReference type="SUPFAM" id="SSF53383">
    <property type="entry name" value="PLP-dependent transferases"/>
    <property type="match status" value="1"/>
</dbReference>
<evidence type="ECO:0000256" key="1">
    <source>
        <dbReference type="ARBA" id="ARBA00001933"/>
    </source>
</evidence>
<dbReference type="GO" id="GO:0004021">
    <property type="term" value="F:L-alanine:2-oxoglutarate aminotransferase activity"/>
    <property type="evidence" value="ECO:0007669"/>
    <property type="project" value="UniProtKB-EC"/>
</dbReference>
<accession>A0A7S7SKS4</accession>
<dbReference type="CDD" id="cd00609">
    <property type="entry name" value="AAT_like"/>
    <property type="match status" value="1"/>
</dbReference>
<dbReference type="PANTHER" id="PTHR43488">
    <property type="entry name" value="GLUTAMATE-PYRUVATE AMINOTRANSFERASE ALAA"/>
    <property type="match status" value="1"/>
</dbReference>
<dbReference type="EC" id="2.6.1.2" evidence="6"/>
<comment type="cofactor">
    <cofactor evidence="1">
        <name>pyridoxal 5'-phosphate</name>
        <dbReference type="ChEBI" id="CHEBI:597326"/>
    </cofactor>
</comment>
<dbReference type="InterPro" id="IPR051926">
    <property type="entry name" value="Ala_Aminotransferase"/>
</dbReference>
<dbReference type="AlphaFoldDB" id="A0A7S7SKS4"/>
<evidence type="ECO:0000256" key="6">
    <source>
        <dbReference type="ARBA" id="ARBA00026106"/>
    </source>
</evidence>
<dbReference type="Pfam" id="PF00155">
    <property type="entry name" value="Aminotran_1_2"/>
    <property type="match status" value="1"/>
</dbReference>
<dbReference type="Gene3D" id="3.90.1150.10">
    <property type="entry name" value="Aspartate Aminotransferase, domain 1"/>
    <property type="match status" value="1"/>
</dbReference>
<dbReference type="InterPro" id="IPR015422">
    <property type="entry name" value="PyrdxlP-dep_Trfase_small"/>
</dbReference>
<comment type="similarity">
    <text evidence="2">Belongs to the class-I pyridoxal-phosphate-dependent aminotransferase family.</text>
</comment>
<keyword evidence="9" id="KW-1185">Reference proteome</keyword>
<dbReference type="RefSeq" id="WP_194449009.1">
    <property type="nucleotide sequence ID" value="NZ_CP063849.1"/>
</dbReference>
<keyword evidence="4 8" id="KW-0808">Transferase</keyword>
<dbReference type="Gene3D" id="3.40.640.10">
    <property type="entry name" value="Type I PLP-dependent aspartate aminotransferase-like (Major domain)"/>
    <property type="match status" value="1"/>
</dbReference>
<dbReference type="InterPro" id="IPR015424">
    <property type="entry name" value="PyrdxlP-dep_Trfase"/>
</dbReference>
<dbReference type="Proteomes" id="UP000593892">
    <property type="component" value="Chromosome"/>
</dbReference>
<reference evidence="8 9" key="1">
    <citation type="submission" date="2020-10" db="EMBL/GenBank/DDBJ databases">
        <title>Complete genome sequence of Paludibaculum fermentans P105T, a facultatively anaerobic acidobacterium capable of dissimilatory Fe(III) reduction.</title>
        <authorList>
            <person name="Dedysh S.N."/>
            <person name="Beletsky A.V."/>
            <person name="Kulichevskaya I.S."/>
            <person name="Mardanov A.V."/>
            <person name="Ravin N.V."/>
        </authorList>
    </citation>
    <scope>NUCLEOTIDE SEQUENCE [LARGE SCALE GENOMIC DNA]</scope>
    <source>
        <strain evidence="8 9">P105</strain>
    </source>
</reference>
<dbReference type="EMBL" id="CP063849">
    <property type="protein sequence ID" value="QOY87340.1"/>
    <property type="molecule type" value="Genomic_DNA"/>
</dbReference>
<dbReference type="PANTHER" id="PTHR43488:SF2">
    <property type="entry name" value="GLUTAMATE-PYRUVATE AMINOTRANSFERASE ALAA"/>
    <property type="match status" value="1"/>
</dbReference>
<evidence type="ECO:0000256" key="5">
    <source>
        <dbReference type="ARBA" id="ARBA00022898"/>
    </source>
</evidence>
<evidence type="ECO:0000256" key="2">
    <source>
        <dbReference type="ARBA" id="ARBA00007441"/>
    </source>
</evidence>
<dbReference type="InterPro" id="IPR004839">
    <property type="entry name" value="Aminotransferase_I/II_large"/>
</dbReference>
<dbReference type="KEGG" id="pfer:IRI77_32015"/>
<evidence type="ECO:0000256" key="4">
    <source>
        <dbReference type="ARBA" id="ARBA00022679"/>
    </source>
</evidence>